<evidence type="ECO:0000313" key="3">
    <source>
        <dbReference type="EMBL" id="QHT23637.1"/>
    </source>
</evidence>
<evidence type="ECO:0000259" key="2">
    <source>
        <dbReference type="PROSITE" id="PS50076"/>
    </source>
</evidence>
<dbReference type="Pfam" id="PF00226">
    <property type="entry name" value="DnaJ"/>
    <property type="match status" value="1"/>
</dbReference>
<proteinExistence type="predicted"/>
<dbReference type="PANTHER" id="PTHR44145:SF3">
    <property type="entry name" value="DNAJ HOMOLOG SUBFAMILY A MEMBER 3, MITOCHONDRIAL"/>
    <property type="match status" value="1"/>
</dbReference>
<dbReference type="CDD" id="cd06257">
    <property type="entry name" value="DnaJ"/>
    <property type="match status" value="1"/>
</dbReference>
<dbReference type="AlphaFoldDB" id="A0A6C0E385"/>
<dbReference type="InterPro" id="IPR001623">
    <property type="entry name" value="DnaJ_domain"/>
</dbReference>
<organism evidence="3">
    <name type="scientific">viral metagenome</name>
    <dbReference type="NCBI Taxonomy" id="1070528"/>
    <lineage>
        <taxon>unclassified sequences</taxon>
        <taxon>metagenomes</taxon>
        <taxon>organismal metagenomes</taxon>
    </lineage>
</organism>
<accession>A0A6C0E385</accession>
<dbReference type="Gene3D" id="1.10.287.110">
    <property type="entry name" value="DnaJ domain"/>
    <property type="match status" value="1"/>
</dbReference>
<dbReference type="PRINTS" id="PR00625">
    <property type="entry name" value="JDOMAIN"/>
</dbReference>
<name>A0A6C0E385_9ZZZZ</name>
<keyword evidence="1" id="KW-0143">Chaperone</keyword>
<feature type="domain" description="J" evidence="2">
    <location>
        <begin position="5"/>
        <end position="76"/>
    </location>
</feature>
<protein>
    <recommendedName>
        <fullName evidence="2">J domain-containing protein</fullName>
    </recommendedName>
</protein>
<evidence type="ECO:0000256" key="1">
    <source>
        <dbReference type="ARBA" id="ARBA00023186"/>
    </source>
</evidence>
<dbReference type="InterPro" id="IPR051938">
    <property type="entry name" value="Apopto_cytoskel_mod"/>
</dbReference>
<dbReference type="EMBL" id="MN739733">
    <property type="protein sequence ID" value="QHT23637.1"/>
    <property type="molecule type" value="Genomic_DNA"/>
</dbReference>
<dbReference type="InterPro" id="IPR036869">
    <property type="entry name" value="J_dom_sf"/>
</dbReference>
<reference evidence="3" key="1">
    <citation type="journal article" date="2020" name="Nature">
        <title>Giant virus diversity and host interactions through global metagenomics.</title>
        <authorList>
            <person name="Schulz F."/>
            <person name="Roux S."/>
            <person name="Paez-Espino D."/>
            <person name="Jungbluth S."/>
            <person name="Walsh D.A."/>
            <person name="Denef V.J."/>
            <person name="McMahon K.D."/>
            <person name="Konstantinidis K.T."/>
            <person name="Eloe-Fadrosh E.A."/>
            <person name="Kyrpides N.C."/>
            <person name="Woyke T."/>
        </authorList>
    </citation>
    <scope>NUCLEOTIDE SEQUENCE</scope>
    <source>
        <strain evidence="3">GVMAG-M-3300023179-116</strain>
    </source>
</reference>
<dbReference type="PANTHER" id="PTHR44145">
    <property type="entry name" value="DNAJ HOMOLOG SUBFAMILY A MEMBER 3, MITOCHONDRIAL"/>
    <property type="match status" value="1"/>
</dbReference>
<dbReference type="PROSITE" id="PS50076">
    <property type="entry name" value="DNAJ_2"/>
    <property type="match status" value="1"/>
</dbReference>
<dbReference type="SMART" id="SM00271">
    <property type="entry name" value="DnaJ"/>
    <property type="match status" value="1"/>
</dbReference>
<dbReference type="SUPFAM" id="SSF46565">
    <property type="entry name" value="Chaperone J-domain"/>
    <property type="match status" value="1"/>
</dbReference>
<sequence length="334" mass="38686">MDIQKALEILEINSMDISLEKVKKKYHKLALKYHPDKNGNTIESKEKFQKINDAYFYLKSEIENDTTTSANYNTTSSDDTSTFNTFSYANILNMFMENMFKEDTSTIDKTLLNNIIHIILNGCTQISLKLFETMDKERSIEIYAFLSKYKNILYISQDIINSIRDIIVEKYKNDEIYILNPSIDDLLDDNIYKLKIGDSTYFVPLWNSEVYFDGPGGDIIVKCVPELPSNITIDDNNILYVDLEMPFNMDLFDNENIEFQLGKKTYYINHVKLKLRKNQTYFIPNEGVLISEIHDFLDNSANTDIDVNNTTTAQIANSRAKHKKAGIHVNILFV</sequence>